<evidence type="ECO:0000259" key="3">
    <source>
        <dbReference type="PROSITE" id="PS50853"/>
    </source>
</evidence>
<proteinExistence type="predicted"/>
<sequence length="456" mass="50189">MAQYQSDFDDQLSPTPYHGHVYDPGSRAWNARQMGLIDEGALNQCEGGKFFPETQGGLSDKVAPNDVPNAVPPADGKIASAGQEAGRVLDDPTKNWPRKQVASGDAIDISWFFTAAHLTRRWNYFITKPGWDSTRPLSRDQFEAKPFTQVESTLDPFWQHNAALKPANPTKHSIRLPERSGYHVLLGVWEVADTGNAFYQVIDLDFVKSDIPDHLPTPPGNLRTETVTGKSVKLAWNASSGASPITTYRITRNGITTIDVAASLLTWTDESVEPNTRYTYFVSAIDENGAESAPGNTIMVTTLGGEDTPPTAPGNLHSMGETATSVSLMWGASLPEAAIASYIIYREGKEVQRVSGSSQTWNDTGLTPDTRYRYFVAALDSHNRLSVPSNVLTIQTKSQDSGGNYPTWKLNEAYKKGDIVTYKGKLWKCVQDHPSYTETWAPDVPEIKDILWSSLA</sequence>
<dbReference type="AlphaFoldDB" id="A0A4P8YIP6"/>
<dbReference type="InterPro" id="IPR003610">
    <property type="entry name" value="CBM5/12"/>
</dbReference>
<dbReference type="GO" id="GO:0030246">
    <property type="term" value="F:carbohydrate binding"/>
    <property type="evidence" value="ECO:0007669"/>
    <property type="project" value="InterPro"/>
</dbReference>
<evidence type="ECO:0000256" key="2">
    <source>
        <dbReference type="ARBA" id="ARBA00022801"/>
    </source>
</evidence>
<dbReference type="Proteomes" id="UP000302163">
    <property type="component" value="Chromosome"/>
</dbReference>
<dbReference type="PROSITE" id="PS50853">
    <property type="entry name" value="FN3"/>
    <property type="match status" value="2"/>
</dbReference>
<dbReference type="OrthoDB" id="3675244at2"/>
<dbReference type="EMBL" id="CP040428">
    <property type="protein sequence ID" value="QCT19903.1"/>
    <property type="molecule type" value="Genomic_DNA"/>
</dbReference>
<dbReference type="Pfam" id="PF02839">
    <property type="entry name" value="CBM_5_12"/>
    <property type="match status" value="1"/>
</dbReference>
<feature type="domain" description="Fibronectin type-III" evidence="3">
    <location>
        <begin position="218"/>
        <end position="305"/>
    </location>
</feature>
<dbReference type="InterPro" id="IPR036573">
    <property type="entry name" value="CBM_sf_5/12"/>
</dbReference>
<dbReference type="KEGG" id="izh:FEM41_09690"/>
<dbReference type="PANTHER" id="PTHR34823">
    <property type="entry name" value="GLCNAC-BINDING PROTEIN A"/>
    <property type="match status" value="1"/>
</dbReference>
<keyword evidence="1" id="KW-0732">Signal</keyword>
<dbReference type="Gene3D" id="2.60.40.10">
    <property type="entry name" value="Immunoglobulins"/>
    <property type="match status" value="2"/>
</dbReference>
<dbReference type="SUPFAM" id="SSF81296">
    <property type="entry name" value="E set domains"/>
    <property type="match status" value="1"/>
</dbReference>
<accession>A0A4P8YIP6</accession>
<dbReference type="InterPro" id="IPR003961">
    <property type="entry name" value="FN3_dom"/>
</dbReference>
<name>A0A4P8YIP6_9ENTR</name>
<dbReference type="InterPro" id="IPR014756">
    <property type="entry name" value="Ig_E-set"/>
</dbReference>
<evidence type="ECO:0000256" key="1">
    <source>
        <dbReference type="ARBA" id="ARBA00022729"/>
    </source>
</evidence>
<dbReference type="InterPro" id="IPR036116">
    <property type="entry name" value="FN3_sf"/>
</dbReference>
<dbReference type="CDD" id="cd12214">
    <property type="entry name" value="ChiA1_BD"/>
    <property type="match status" value="1"/>
</dbReference>
<feature type="domain" description="Fibronectin type-III" evidence="3">
    <location>
        <begin position="312"/>
        <end position="399"/>
    </location>
</feature>
<dbReference type="CDD" id="cd00063">
    <property type="entry name" value="FN3"/>
    <property type="match status" value="2"/>
</dbReference>
<dbReference type="InterPro" id="IPR013783">
    <property type="entry name" value="Ig-like_fold"/>
</dbReference>
<evidence type="ECO:0000313" key="4">
    <source>
        <dbReference type="EMBL" id="QCT19903.1"/>
    </source>
</evidence>
<reference evidence="4 5" key="1">
    <citation type="submission" date="2019-05" db="EMBL/GenBank/DDBJ databases">
        <title>Complete genome sequence of Izhakiella calystegiae KSNA2, an endophyte isolated from beach morning glory (Calystegia soldanella).</title>
        <authorList>
            <person name="Jiang L."/>
            <person name="Jeong J.C."/>
            <person name="Kim C.Y."/>
            <person name="Kim D.H."/>
            <person name="Kim S.W."/>
            <person name="Lee j."/>
        </authorList>
    </citation>
    <scope>NUCLEOTIDE SEQUENCE [LARGE SCALE GENOMIC DNA]</scope>
    <source>
        <strain evidence="4 5">KSNA2</strain>
    </source>
</reference>
<gene>
    <name evidence="4" type="ORF">FEM41_09690</name>
</gene>
<dbReference type="InterPro" id="IPR004302">
    <property type="entry name" value="Cellulose/chitin-bd_N"/>
</dbReference>
<dbReference type="SMART" id="SM00495">
    <property type="entry name" value="ChtBD3"/>
    <property type="match status" value="1"/>
</dbReference>
<dbReference type="GO" id="GO:0005576">
    <property type="term" value="C:extracellular region"/>
    <property type="evidence" value="ECO:0007669"/>
    <property type="project" value="InterPro"/>
</dbReference>
<protein>
    <submittedName>
        <fullName evidence="4">Chitin-binding protein</fullName>
    </submittedName>
</protein>
<keyword evidence="2" id="KW-0378">Hydrolase</keyword>
<dbReference type="Pfam" id="PF03067">
    <property type="entry name" value="LPMO_10"/>
    <property type="match status" value="1"/>
</dbReference>
<dbReference type="Gene3D" id="2.70.50.50">
    <property type="entry name" value="chitin-binding protein cbp21"/>
    <property type="match status" value="1"/>
</dbReference>
<keyword evidence="5" id="KW-1185">Reference proteome</keyword>
<evidence type="ECO:0000313" key="5">
    <source>
        <dbReference type="Proteomes" id="UP000302163"/>
    </source>
</evidence>
<organism evidence="4 5">
    <name type="scientific">Jejubacter calystegiae</name>
    <dbReference type="NCBI Taxonomy" id="2579935"/>
    <lineage>
        <taxon>Bacteria</taxon>
        <taxon>Pseudomonadati</taxon>
        <taxon>Pseudomonadota</taxon>
        <taxon>Gammaproteobacteria</taxon>
        <taxon>Enterobacterales</taxon>
        <taxon>Enterobacteriaceae</taxon>
        <taxon>Jejubacter</taxon>
    </lineage>
</organism>
<dbReference type="SMART" id="SM00060">
    <property type="entry name" value="FN3"/>
    <property type="match status" value="2"/>
</dbReference>
<dbReference type="Gene3D" id="2.10.10.20">
    <property type="entry name" value="Carbohydrate-binding module superfamily 5/12"/>
    <property type="match status" value="1"/>
</dbReference>
<dbReference type="Pfam" id="PF00041">
    <property type="entry name" value="fn3"/>
    <property type="match status" value="2"/>
</dbReference>
<dbReference type="InterPro" id="IPR051024">
    <property type="entry name" value="GlcNAc_Chitin_IntDeg"/>
</dbReference>
<dbReference type="PANTHER" id="PTHR34823:SF1">
    <property type="entry name" value="CHITIN-BINDING TYPE-4 DOMAIN-CONTAINING PROTEIN"/>
    <property type="match status" value="1"/>
</dbReference>
<dbReference type="GO" id="GO:0005975">
    <property type="term" value="P:carbohydrate metabolic process"/>
    <property type="evidence" value="ECO:0007669"/>
    <property type="project" value="InterPro"/>
</dbReference>
<dbReference type="GO" id="GO:0004553">
    <property type="term" value="F:hydrolase activity, hydrolyzing O-glycosyl compounds"/>
    <property type="evidence" value="ECO:0007669"/>
    <property type="project" value="InterPro"/>
</dbReference>
<dbReference type="SUPFAM" id="SSF49265">
    <property type="entry name" value="Fibronectin type III"/>
    <property type="match status" value="1"/>
</dbReference>
<dbReference type="CDD" id="cd21177">
    <property type="entry name" value="LPMO_AA10"/>
    <property type="match status" value="1"/>
</dbReference>
<dbReference type="SUPFAM" id="SSF51055">
    <property type="entry name" value="Carbohydrate binding domain"/>
    <property type="match status" value="1"/>
</dbReference>
<dbReference type="RefSeq" id="WP_138095780.1">
    <property type="nucleotide sequence ID" value="NZ_CP040428.1"/>
</dbReference>